<name>A0ABW5WTY6_9STAP</name>
<sequence>MSPYQKMYFIFAVFFISTAILLFVIHFISETFPSVISTTSFAMAVMCFSLSYLYPKFQSNPEKMRNIRNKVIPVTIILAVILSMFKWLMIELGIIYLSIPQFIQILIALMICTVFISFVLFEKYQTGRED</sequence>
<proteinExistence type="predicted"/>
<feature type="transmembrane region" description="Helical" evidence="1">
    <location>
        <begin position="34"/>
        <end position="54"/>
    </location>
</feature>
<keyword evidence="1" id="KW-0812">Transmembrane</keyword>
<feature type="transmembrane region" description="Helical" evidence="1">
    <location>
        <begin position="7"/>
        <end position="28"/>
    </location>
</feature>
<dbReference type="RefSeq" id="WP_377771510.1">
    <property type="nucleotide sequence ID" value="NZ_JBHUOQ010000001.1"/>
</dbReference>
<accession>A0ABW5WTY6</accession>
<comment type="caution">
    <text evidence="2">The sequence shown here is derived from an EMBL/GenBank/DDBJ whole genome shotgun (WGS) entry which is preliminary data.</text>
</comment>
<gene>
    <name evidence="2" type="ORF">ACFSX4_03295</name>
</gene>
<dbReference type="EMBL" id="JBHUOQ010000001">
    <property type="protein sequence ID" value="MFD2829478.1"/>
    <property type="molecule type" value="Genomic_DNA"/>
</dbReference>
<feature type="transmembrane region" description="Helical" evidence="1">
    <location>
        <begin position="102"/>
        <end position="121"/>
    </location>
</feature>
<protein>
    <recommendedName>
        <fullName evidence="4">Permease</fullName>
    </recommendedName>
</protein>
<keyword evidence="1" id="KW-0472">Membrane</keyword>
<reference evidence="3" key="1">
    <citation type="journal article" date="2019" name="Int. J. Syst. Evol. Microbiol.">
        <title>The Global Catalogue of Microorganisms (GCM) 10K type strain sequencing project: providing services to taxonomists for standard genome sequencing and annotation.</title>
        <authorList>
            <consortium name="The Broad Institute Genomics Platform"/>
            <consortium name="The Broad Institute Genome Sequencing Center for Infectious Disease"/>
            <person name="Wu L."/>
            <person name="Ma J."/>
        </authorList>
    </citation>
    <scope>NUCLEOTIDE SEQUENCE [LARGE SCALE GENOMIC DNA]</scope>
    <source>
        <strain evidence="3">KCTC 33575</strain>
    </source>
</reference>
<feature type="transmembrane region" description="Helical" evidence="1">
    <location>
        <begin position="74"/>
        <end position="96"/>
    </location>
</feature>
<keyword evidence="3" id="KW-1185">Reference proteome</keyword>
<organism evidence="2 3">
    <name type="scientific">Corticicoccus populi</name>
    <dbReference type="NCBI Taxonomy" id="1812821"/>
    <lineage>
        <taxon>Bacteria</taxon>
        <taxon>Bacillati</taxon>
        <taxon>Bacillota</taxon>
        <taxon>Bacilli</taxon>
        <taxon>Bacillales</taxon>
        <taxon>Staphylococcaceae</taxon>
        <taxon>Corticicoccus</taxon>
    </lineage>
</organism>
<evidence type="ECO:0008006" key="4">
    <source>
        <dbReference type="Google" id="ProtNLM"/>
    </source>
</evidence>
<evidence type="ECO:0000313" key="2">
    <source>
        <dbReference type="EMBL" id="MFD2829478.1"/>
    </source>
</evidence>
<dbReference type="Proteomes" id="UP001597519">
    <property type="component" value="Unassembled WGS sequence"/>
</dbReference>
<evidence type="ECO:0000256" key="1">
    <source>
        <dbReference type="SAM" id="Phobius"/>
    </source>
</evidence>
<evidence type="ECO:0000313" key="3">
    <source>
        <dbReference type="Proteomes" id="UP001597519"/>
    </source>
</evidence>
<keyword evidence="1" id="KW-1133">Transmembrane helix</keyword>